<evidence type="ECO:0000259" key="1">
    <source>
        <dbReference type="Pfam" id="PF13358"/>
    </source>
</evidence>
<dbReference type="InterPro" id="IPR038717">
    <property type="entry name" value="Tc1-like_DDE_dom"/>
</dbReference>
<dbReference type="GO" id="GO:0003676">
    <property type="term" value="F:nucleic acid binding"/>
    <property type="evidence" value="ECO:0007669"/>
    <property type="project" value="InterPro"/>
</dbReference>
<organism evidence="2 3">
    <name type="scientific">Melanopsichium pennsylvanicum</name>
    <dbReference type="NCBI Taxonomy" id="63383"/>
    <lineage>
        <taxon>Eukaryota</taxon>
        <taxon>Fungi</taxon>
        <taxon>Dikarya</taxon>
        <taxon>Basidiomycota</taxon>
        <taxon>Ustilaginomycotina</taxon>
        <taxon>Ustilaginomycetes</taxon>
        <taxon>Ustilaginales</taxon>
        <taxon>Ustilaginaceae</taxon>
        <taxon>Melanopsichium</taxon>
    </lineage>
</organism>
<gene>
    <name evidence="2" type="ORF">MEPE_01833</name>
</gene>
<dbReference type="Gene3D" id="3.30.420.10">
    <property type="entry name" value="Ribonuclease H-like superfamily/Ribonuclease H"/>
    <property type="match status" value="1"/>
</dbReference>
<name>A0AAJ4XJE9_9BASI</name>
<feature type="domain" description="Tc1-like transposase DDE" evidence="1">
    <location>
        <begin position="38"/>
        <end position="78"/>
    </location>
</feature>
<sequence length="78" mass="8886">MLDKGCWFSSKLVKPTVKFGGSCIMNWGCMTWEGVGSMYMDGNPKHQSKKTINWLKDKNIDVTKWPAQSPDLNPIEHL</sequence>
<keyword evidence="3" id="KW-1185">Reference proteome</keyword>
<dbReference type="Proteomes" id="UP001294444">
    <property type="component" value="Unassembled WGS sequence"/>
</dbReference>
<comment type="caution">
    <text evidence="2">The sequence shown here is derived from an EMBL/GenBank/DDBJ whole genome shotgun (WGS) entry which is preliminary data.</text>
</comment>
<dbReference type="Pfam" id="PF13358">
    <property type="entry name" value="DDE_3"/>
    <property type="match status" value="1"/>
</dbReference>
<evidence type="ECO:0000313" key="2">
    <source>
        <dbReference type="EMBL" id="SNX83127.1"/>
    </source>
</evidence>
<accession>A0AAJ4XJE9</accession>
<dbReference type="EMBL" id="OAPG01000003">
    <property type="protein sequence ID" value="SNX83127.1"/>
    <property type="molecule type" value="Genomic_DNA"/>
</dbReference>
<dbReference type="AlphaFoldDB" id="A0AAJ4XJE9"/>
<protein>
    <recommendedName>
        <fullName evidence="1">Tc1-like transposase DDE domain-containing protein</fullName>
    </recommendedName>
</protein>
<reference evidence="2" key="1">
    <citation type="submission" date="2023-10" db="EMBL/GenBank/DDBJ databases">
        <authorList>
            <person name="Guldener U."/>
        </authorList>
    </citation>
    <scope>NUCLEOTIDE SEQUENCE</scope>
    <source>
        <strain evidence="2">Mp4</strain>
    </source>
</reference>
<dbReference type="InterPro" id="IPR036397">
    <property type="entry name" value="RNaseH_sf"/>
</dbReference>
<evidence type="ECO:0000313" key="3">
    <source>
        <dbReference type="Proteomes" id="UP001294444"/>
    </source>
</evidence>
<proteinExistence type="predicted"/>